<evidence type="ECO:0000256" key="2">
    <source>
        <dbReference type="ARBA" id="ARBA00019577"/>
    </source>
</evidence>
<dbReference type="OrthoDB" id="20018at2759"/>
<dbReference type="OMA" id="DNEMRTR"/>
<accession>U4KTR7</accession>
<evidence type="ECO:0000313" key="3">
    <source>
        <dbReference type="EMBL" id="CCX04298.1"/>
    </source>
</evidence>
<dbReference type="EMBL" id="HF935197">
    <property type="protein sequence ID" value="CCX04298.1"/>
    <property type="molecule type" value="Genomic_DNA"/>
</dbReference>
<name>U4KTR7_PYROM</name>
<dbReference type="InterPro" id="IPR009395">
    <property type="entry name" value="BLOC1S1"/>
</dbReference>
<dbReference type="Proteomes" id="UP000018144">
    <property type="component" value="Unassembled WGS sequence"/>
</dbReference>
<sequence>MATARIIKDDALLRKDRYKRADEARAVLTREIHNLGSTVDIELRDRITNIHSNANALDKQSQQLRNKTNQLAKTTKQWGSMADNARGKLKEIGDIQNWAEMIEHDLMVIEETLRIVHDEDDYGAHTASSSTTL</sequence>
<evidence type="ECO:0000313" key="4">
    <source>
        <dbReference type="Proteomes" id="UP000018144"/>
    </source>
</evidence>
<gene>
    <name evidence="3" type="ORF">PCON_01788</name>
</gene>
<dbReference type="STRING" id="1076935.U4KTR7"/>
<keyword evidence="4" id="KW-1185">Reference proteome</keyword>
<dbReference type="GO" id="GO:0016197">
    <property type="term" value="P:endosomal transport"/>
    <property type="evidence" value="ECO:0007669"/>
    <property type="project" value="TreeGrafter"/>
</dbReference>
<comment type="similarity">
    <text evidence="1">Belongs to the BLOC1S1 family.</text>
</comment>
<dbReference type="PANTHER" id="PTHR13073">
    <property type="entry name" value="BLOC-1 COMPLEX SUBUNIT 1"/>
    <property type="match status" value="1"/>
</dbReference>
<reference evidence="3 4" key="1">
    <citation type="journal article" date="2013" name="PLoS Genet.">
        <title>The genome and development-dependent transcriptomes of Pyronema confluens: a window into fungal evolution.</title>
        <authorList>
            <person name="Traeger S."/>
            <person name="Altegoer F."/>
            <person name="Freitag M."/>
            <person name="Gabaldon T."/>
            <person name="Kempken F."/>
            <person name="Kumar A."/>
            <person name="Marcet-Houben M."/>
            <person name="Poggeler S."/>
            <person name="Stajich J.E."/>
            <person name="Nowrousian M."/>
        </authorList>
    </citation>
    <scope>NUCLEOTIDE SEQUENCE [LARGE SCALE GENOMIC DNA]</scope>
    <source>
        <strain evidence="4">CBS 100304</strain>
        <tissue evidence="3">Vegetative mycelium</tissue>
    </source>
</reference>
<evidence type="ECO:0000256" key="1">
    <source>
        <dbReference type="ARBA" id="ARBA00007133"/>
    </source>
</evidence>
<dbReference type="AlphaFoldDB" id="U4KTR7"/>
<dbReference type="eggNOG" id="ENOG502S9ZX">
    <property type="taxonomic scope" value="Eukaryota"/>
</dbReference>
<protein>
    <recommendedName>
        <fullName evidence="2">Biogenesis of lysosome-related organelles complex 1 subunit 1</fullName>
    </recommendedName>
</protein>
<organism evidence="3 4">
    <name type="scientific">Pyronema omphalodes (strain CBS 100304)</name>
    <name type="common">Pyronema confluens</name>
    <dbReference type="NCBI Taxonomy" id="1076935"/>
    <lineage>
        <taxon>Eukaryota</taxon>
        <taxon>Fungi</taxon>
        <taxon>Dikarya</taxon>
        <taxon>Ascomycota</taxon>
        <taxon>Pezizomycotina</taxon>
        <taxon>Pezizomycetes</taxon>
        <taxon>Pezizales</taxon>
        <taxon>Pyronemataceae</taxon>
        <taxon>Pyronema</taxon>
    </lineage>
</organism>
<dbReference type="GO" id="GO:0031083">
    <property type="term" value="C:BLOC-1 complex"/>
    <property type="evidence" value="ECO:0007669"/>
    <property type="project" value="InterPro"/>
</dbReference>
<dbReference type="PANTHER" id="PTHR13073:SF0">
    <property type="entry name" value="BIOGENESIS OF LYSOSOME-RELATED ORGANELLES COMPLEX 1 SUBUNIT 1"/>
    <property type="match status" value="1"/>
</dbReference>
<dbReference type="Pfam" id="PF06320">
    <property type="entry name" value="GCN5L1"/>
    <property type="match status" value="1"/>
</dbReference>
<proteinExistence type="inferred from homology"/>